<gene>
    <name evidence="2" type="primary">LOC117542315</name>
</gene>
<protein>
    <submittedName>
        <fullName evidence="2">Uncharacterized protein LOC117542315</fullName>
    </submittedName>
</protein>
<organism evidence="1 2">
    <name type="scientific">Gymnodraco acuticeps</name>
    <name type="common">Antarctic dragonfish</name>
    <dbReference type="NCBI Taxonomy" id="8218"/>
    <lineage>
        <taxon>Eukaryota</taxon>
        <taxon>Metazoa</taxon>
        <taxon>Chordata</taxon>
        <taxon>Craniata</taxon>
        <taxon>Vertebrata</taxon>
        <taxon>Euteleostomi</taxon>
        <taxon>Actinopterygii</taxon>
        <taxon>Neopterygii</taxon>
        <taxon>Teleostei</taxon>
        <taxon>Neoteleostei</taxon>
        <taxon>Acanthomorphata</taxon>
        <taxon>Eupercaria</taxon>
        <taxon>Perciformes</taxon>
        <taxon>Notothenioidei</taxon>
        <taxon>Bathydraconidae</taxon>
        <taxon>Gymnodraco</taxon>
    </lineage>
</organism>
<dbReference type="GeneID" id="117542315"/>
<accession>A0A6P8TNQ1</accession>
<dbReference type="KEGG" id="gacu:117542315"/>
<reference evidence="2" key="1">
    <citation type="submission" date="2025-08" db="UniProtKB">
        <authorList>
            <consortium name="RefSeq"/>
        </authorList>
    </citation>
    <scope>IDENTIFICATION</scope>
</reference>
<sequence length="335" mass="37686">MDAEKIAQALIQKHPCLTEVASETGYSGWVRSIKNKLSNYRTILRKMGCREVTVNALKHKPDGRRSPAFAVKKPKRGEVACCPSFLSGEDDDSLENIRVELLSDIKKRNNRETVKMKMQRTFALRRHEAIGCDPMISDFTMRWPALFDVTEINAEFKRITTIPLQSKFLSQLDLYSANLLKMFESTTGQKGKKLKALTNNMDTDDIDAGRDLLIKGLCLYLNEDPGDLVQEFIDVDETIVEGAIEKTTMGIFTLKNTASEDDVRIVLEGVTVIQDLETVAFASAMLLGLIYSLNLSYPKKLSCTFEVLQKIIMELDGGVLSYKAQSLKTKLHQCE</sequence>
<evidence type="ECO:0000313" key="1">
    <source>
        <dbReference type="Proteomes" id="UP000515161"/>
    </source>
</evidence>
<dbReference type="Proteomes" id="UP000515161">
    <property type="component" value="Unplaced"/>
</dbReference>
<dbReference type="AlphaFoldDB" id="A0A6P8TNQ1"/>
<dbReference type="InParanoid" id="A0A6P8TNQ1"/>
<proteinExistence type="predicted"/>
<evidence type="ECO:0000313" key="2">
    <source>
        <dbReference type="RefSeq" id="XP_034065799.1"/>
    </source>
</evidence>
<dbReference type="RefSeq" id="XP_034065799.1">
    <property type="nucleotide sequence ID" value="XM_034209908.1"/>
</dbReference>
<name>A0A6P8TNQ1_GYMAC</name>
<dbReference type="PANTHER" id="PTHR31025:SF27">
    <property type="entry name" value="SI:CH211-193K19.2-RELATED"/>
    <property type="match status" value="1"/>
</dbReference>
<keyword evidence="1" id="KW-1185">Reference proteome</keyword>
<dbReference type="PANTHER" id="PTHR31025">
    <property type="entry name" value="SI:CH211-196P9.1-RELATED"/>
    <property type="match status" value="1"/>
</dbReference>
<dbReference type="OrthoDB" id="8895157at2759"/>